<comment type="caution">
    <text evidence="2">The sequence shown here is derived from an EMBL/GenBank/DDBJ whole genome shotgun (WGS) entry which is preliminary data.</text>
</comment>
<organism evidence="2 3">
    <name type="scientific">Rhizophlyctis rosea</name>
    <dbReference type="NCBI Taxonomy" id="64517"/>
    <lineage>
        <taxon>Eukaryota</taxon>
        <taxon>Fungi</taxon>
        <taxon>Fungi incertae sedis</taxon>
        <taxon>Chytridiomycota</taxon>
        <taxon>Chytridiomycota incertae sedis</taxon>
        <taxon>Chytridiomycetes</taxon>
        <taxon>Rhizophlyctidales</taxon>
        <taxon>Rhizophlyctidaceae</taxon>
        <taxon>Rhizophlyctis</taxon>
    </lineage>
</organism>
<feature type="region of interest" description="Disordered" evidence="1">
    <location>
        <begin position="38"/>
        <end position="125"/>
    </location>
</feature>
<gene>
    <name evidence="2" type="ORF">HK097_004078</name>
</gene>
<dbReference type="InterPro" id="IPR002052">
    <property type="entry name" value="DNA_methylase_N6_adenine_CS"/>
</dbReference>
<protein>
    <submittedName>
        <fullName evidence="2">Uncharacterized protein</fullName>
    </submittedName>
</protein>
<dbReference type="GO" id="GO:0008168">
    <property type="term" value="F:methyltransferase activity"/>
    <property type="evidence" value="ECO:0007669"/>
    <property type="project" value="InterPro"/>
</dbReference>
<evidence type="ECO:0000313" key="2">
    <source>
        <dbReference type="EMBL" id="KAJ3053530.1"/>
    </source>
</evidence>
<proteinExistence type="predicted"/>
<dbReference type="GO" id="GO:0032259">
    <property type="term" value="P:methylation"/>
    <property type="evidence" value="ECO:0007669"/>
    <property type="project" value="InterPro"/>
</dbReference>
<dbReference type="EMBL" id="JADGJD010000200">
    <property type="protein sequence ID" value="KAJ3053530.1"/>
    <property type="molecule type" value="Genomic_DNA"/>
</dbReference>
<feature type="compositionally biased region" description="Polar residues" evidence="1">
    <location>
        <begin position="43"/>
        <end position="60"/>
    </location>
</feature>
<sequence length="289" mass="32520">MEELWTALLARFGDRDSIASTDVARYLKGELGDVIDNRIDAETPSQRSPPQLTIRTTDLQTGRRLQEPSPVTPGSTPAPKRKRPQHSTGDDGGSRSDTPSEDGEPPAPRRSSRNRNEGGEQTGNKHFTLCEWSTPQPLCDKIQEFCKLFGTFLDPCWNTESQIRPDYSYGRRSEGMDDFVDAIALERWCVPKDESEGTEPKDWTAPVDILYLNPPYNPTHPTSSVNTKSFLNRLMDEMDCGNVKAALVMLNINTFTLCTQRIIEKGALVALMKERLVFDLSRFDQKHKG</sequence>
<evidence type="ECO:0000313" key="3">
    <source>
        <dbReference type="Proteomes" id="UP001212841"/>
    </source>
</evidence>
<dbReference type="Proteomes" id="UP001212841">
    <property type="component" value="Unassembled WGS sequence"/>
</dbReference>
<dbReference type="AlphaFoldDB" id="A0AAD5SF38"/>
<accession>A0AAD5SF38</accession>
<dbReference type="GO" id="GO:0003676">
    <property type="term" value="F:nucleic acid binding"/>
    <property type="evidence" value="ECO:0007669"/>
    <property type="project" value="InterPro"/>
</dbReference>
<evidence type="ECO:0000256" key="1">
    <source>
        <dbReference type="SAM" id="MobiDB-lite"/>
    </source>
</evidence>
<reference evidence="2" key="1">
    <citation type="submission" date="2020-05" db="EMBL/GenBank/DDBJ databases">
        <title>Phylogenomic resolution of chytrid fungi.</title>
        <authorList>
            <person name="Stajich J.E."/>
            <person name="Amses K."/>
            <person name="Simmons R."/>
            <person name="Seto K."/>
            <person name="Myers J."/>
            <person name="Bonds A."/>
            <person name="Quandt C.A."/>
            <person name="Barry K."/>
            <person name="Liu P."/>
            <person name="Grigoriev I."/>
            <person name="Longcore J.E."/>
            <person name="James T.Y."/>
        </authorList>
    </citation>
    <scope>NUCLEOTIDE SEQUENCE</scope>
    <source>
        <strain evidence="2">JEL0318</strain>
    </source>
</reference>
<name>A0AAD5SF38_9FUNG</name>
<dbReference type="PROSITE" id="PS00092">
    <property type="entry name" value="N6_MTASE"/>
    <property type="match status" value="1"/>
</dbReference>
<keyword evidence="3" id="KW-1185">Reference proteome</keyword>